<organism evidence="5 6">
    <name type="scientific">Balneatrix alpica</name>
    <dbReference type="NCBI Taxonomy" id="75684"/>
    <lineage>
        <taxon>Bacteria</taxon>
        <taxon>Pseudomonadati</taxon>
        <taxon>Pseudomonadota</taxon>
        <taxon>Gammaproteobacteria</taxon>
        <taxon>Oceanospirillales</taxon>
        <taxon>Balneatrichaceae</taxon>
        <taxon>Balneatrix</taxon>
    </lineage>
</organism>
<sequence>MKSLIFAAALALLAPFASAEKMTAVYGDWPPFFTTDPARPGAAMEIVRAAFASQGMELDIKVLNWSEVIEGTAQGEYDIHSGAWFMEERTMILSFSEPYLQNNIKFIKRKGNSFDYKGLNSLEGKKVGVIKDYGYGDEFNNDLTFTRVEADELMQHIHALVAGEIDLSLEDELVARSIIAEADASLLEQIEFTSGALSTQNLHVAVGNLHADKDKIISAFNAGLKAIKDNGTYEQILQNYDLR</sequence>
<dbReference type="EMBL" id="JBHLZN010000001">
    <property type="protein sequence ID" value="MFB9884946.1"/>
    <property type="molecule type" value="Genomic_DNA"/>
</dbReference>
<keyword evidence="6" id="KW-1185">Reference proteome</keyword>
<dbReference type="RefSeq" id="WP_027313421.1">
    <property type="nucleotide sequence ID" value="NZ_JBHLZN010000001.1"/>
</dbReference>
<dbReference type="SUPFAM" id="SSF53850">
    <property type="entry name" value="Periplasmic binding protein-like II"/>
    <property type="match status" value="1"/>
</dbReference>
<dbReference type="Gene3D" id="3.40.190.10">
    <property type="entry name" value="Periplasmic binding protein-like II"/>
    <property type="match status" value="2"/>
</dbReference>
<evidence type="ECO:0000256" key="1">
    <source>
        <dbReference type="ARBA" id="ARBA00010333"/>
    </source>
</evidence>
<evidence type="ECO:0000313" key="5">
    <source>
        <dbReference type="EMBL" id="MFB9884946.1"/>
    </source>
</evidence>
<dbReference type="Pfam" id="PF00497">
    <property type="entry name" value="SBP_bac_3"/>
    <property type="match status" value="1"/>
</dbReference>
<name>A0ABV5Z6P8_9GAMM</name>
<accession>A0ABV5Z6P8</accession>
<proteinExistence type="inferred from homology"/>
<evidence type="ECO:0000256" key="3">
    <source>
        <dbReference type="SAM" id="SignalP"/>
    </source>
</evidence>
<feature type="signal peptide" evidence="3">
    <location>
        <begin position="1"/>
        <end position="19"/>
    </location>
</feature>
<feature type="chain" id="PRO_5046555247" evidence="3">
    <location>
        <begin position="20"/>
        <end position="243"/>
    </location>
</feature>
<evidence type="ECO:0000313" key="6">
    <source>
        <dbReference type="Proteomes" id="UP001589628"/>
    </source>
</evidence>
<dbReference type="PANTHER" id="PTHR35936">
    <property type="entry name" value="MEMBRANE-BOUND LYTIC MUREIN TRANSGLYCOSYLASE F"/>
    <property type="match status" value="1"/>
</dbReference>
<feature type="domain" description="Solute-binding protein family 3/N-terminal" evidence="4">
    <location>
        <begin position="21"/>
        <end position="243"/>
    </location>
</feature>
<reference evidence="5 6" key="1">
    <citation type="submission" date="2024-09" db="EMBL/GenBank/DDBJ databases">
        <authorList>
            <person name="Sun Q."/>
            <person name="Mori K."/>
        </authorList>
    </citation>
    <scope>NUCLEOTIDE SEQUENCE [LARGE SCALE GENOMIC DNA]</scope>
    <source>
        <strain evidence="5 6">ATCC 51285</strain>
    </source>
</reference>
<evidence type="ECO:0000256" key="2">
    <source>
        <dbReference type="ARBA" id="ARBA00022729"/>
    </source>
</evidence>
<evidence type="ECO:0000259" key="4">
    <source>
        <dbReference type="SMART" id="SM00062"/>
    </source>
</evidence>
<comment type="caution">
    <text evidence="5">The sequence shown here is derived from an EMBL/GenBank/DDBJ whole genome shotgun (WGS) entry which is preliminary data.</text>
</comment>
<comment type="similarity">
    <text evidence="1">Belongs to the bacterial solute-binding protein 3 family.</text>
</comment>
<gene>
    <name evidence="5" type="ORF">ACFFLH_00795</name>
</gene>
<dbReference type="SMART" id="SM00062">
    <property type="entry name" value="PBPb"/>
    <property type="match status" value="1"/>
</dbReference>
<protein>
    <submittedName>
        <fullName evidence="5">Transporter substrate-binding domain-containing protein</fullName>
    </submittedName>
</protein>
<dbReference type="InterPro" id="IPR001638">
    <property type="entry name" value="Solute-binding_3/MltF_N"/>
</dbReference>
<dbReference type="PANTHER" id="PTHR35936:SF25">
    <property type="entry name" value="ABC TRANSPORTER SUBSTRATE-BINDING PROTEIN"/>
    <property type="match status" value="1"/>
</dbReference>
<keyword evidence="2 3" id="KW-0732">Signal</keyword>
<dbReference type="Proteomes" id="UP001589628">
    <property type="component" value="Unassembled WGS sequence"/>
</dbReference>